<dbReference type="KEGG" id="doe:DENOEST_1543"/>
<dbReference type="PANTHER" id="PTHR11601">
    <property type="entry name" value="CYSTEINE DESULFURYLASE FAMILY MEMBER"/>
    <property type="match status" value="1"/>
</dbReference>
<evidence type="ECO:0000313" key="13">
    <source>
        <dbReference type="Proteomes" id="UP000515733"/>
    </source>
</evidence>
<evidence type="ECO:0000256" key="3">
    <source>
        <dbReference type="ARBA" id="ARBA00012239"/>
    </source>
</evidence>
<dbReference type="PANTHER" id="PTHR11601:SF34">
    <property type="entry name" value="CYSTEINE DESULFURASE"/>
    <property type="match status" value="1"/>
</dbReference>
<keyword evidence="8" id="KW-0411">Iron-sulfur</keyword>
<dbReference type="Pfam" id="PF00266">
    <property type="entry name" value="Aminotran_5"/>
    <property type="match status" value="1"/>
</dbReference>
<evidence type="ECO:0000256" key="9">
    <source>
        <dbReference type="ARBA" id="ARBA00050776"/>
    </source>
</evidence>
<name>A0A6S6Y8C4_9PROT</name>
<dbReference type="Gene3D" id="1.10.260.50">
    <property type="match status" value="1"/>
</dbReference>
<dbReference type="InterPro" id="IPR020578">
    <property type="entry name" value="Aminotrans_V_PyrdxlP_BS"/>
</dbReference>
<keyword evidence="7" id="KW-0408">Iron</keyword>
<evidence type="ECO:0000259" key="11">
    <source>
        <dbReference type="Pfam" id="PF00266"/>
    </source>
</evidence>
<evidence type="ECO:0000256" key="7">
    <source>
        <dbReference type="ARBA" id="ARBA00023004"/>
    </source>
</evidence>
<gene>
    <name evidence="12" type="primary">iscS</name>
    <name evidence="12" type="ORF">DENOEST_1543</name>
</gene>
<keyword evidence="4 12" id="KW-0808">Transferase</keyword>
<keyword evidence="13" id="KW-1185">Reference proteome</keyword>
<evidence type="ECO:0000256" key="1">
    <source>
        <dbReference type="ARBA" id="ARBA00001933"/>
    </source>
</evidence>
<keyword evidence="6" id="KW-0663">Pyridoxal phosphate</keyword>
<keyword evidence="5" id="KW-0479">Metal-binding</keyword>
<dbReference type="Gene3D" id="3.40.640.10">
    <property type="entry name" value="Type I PLP-dependent aspartate aminotransferase-like (Major domain)"/>
    <property type="match status" value="1"/>
</dbReference>
<evidence type="ECO:0000256" key="5">
    <source>
        <dbReference type="ARBA" id="ARBA00022723"/>
    </source>
</evidence>
<dbReference type="Proteomes" id="UP000515733">
    <property type="component" value="Chromosome"/>
</dbReference>
<dbReference type="PROSITE" id="PS00595">
    <property type="entry name" value="AA_TRANSFER_CLASS_5"/>
    <property type="match status" value="1"/>
</dbReference>
<dbReference type="InterPro" id="IPR016454">
    <property type="entry name" value="Cysteine_dSase"/>
</dbReference>
<sequence length="385" mass="40753">MFEPVYMDHNATTPVAPAVMDAMAPYFSSCYGNPSSRHEYGRGALKAMDEARQRVAETLGAHPTELVFTSGGTESNNLFLKGAALAMKPGLMAISAMEHPSLREPARQLARQGWRRRELAVDGNGRVDKSDFSSALEDRPALTSVMLVNNETGVIQDVPALADQARAIRTWFHTDAVQALGRLPLNFRQLNGAGVHAMTVSAHKIHGPKGIGALVVDKRLELSPLIVGGGQERGLRCGTENVAAMVGFGIACELAVADMELRNQRLGFLRDQLVEGLVALGARVFGRAAERVSNTVYFAIPDLDGETLVGRLDRAGYAVGSGTACSSASHEPSATLLAMGVSPELARGAVRISLGGANTEAQVLGFLAALAALKEQLLNLTAISA</sequence>
<dbReference type="EMBL" id="LR778301">
    <property type="protein sequence ID" value="CAB1368708.1"/>
    <property type="molecule type" value="Genomic_DNA"/>
</dbReference>
<dbReference type="SUPFAM" id="SSF53383">
    <property type="entry name" value="PLP-dependent transferases"/>
    <property type="match status" value="1"/>
</dbReference>
<dbReference type="GO" id="GO:0046872">
    <property type="term" value="F:metal ion binding"/>
    <property type="evidence" value="ECO:0007669"/>
    <property type="project" value="UniProtKB-KW"/>
</dbReference>
<dbReference type="EC" id="2.8.1.7" evidence="3"/>
<dbReference type="PIRSF" id="PIRSF005572">
    <property type="entry name" value="NifS"/>
    <property type="match status" value="1"/>
</dbReference>
<organism evidence="12 13">
    <name type="scientific">Denitratisoma oestradiolicum</name>
    <dbReference type="NCBI Taxonomy" id="311182"/>
    <lineage>
        <taxon>Bacteria</taxon>
        <taxon>Pseudomonadati</taxon>
        <taxon>Pseudomonadota</taxon>
        <taxon>Betaproteobacteria</taxon>
        <taxon>Nitrosomonadales</taxon>
        <taxon>Sterolibacteriaceae</taxon>
        <taxon>Denitratisoma</taxon>
    </lineage>
</organism>
<evidence type="ECO:0000256" key="2">
    <source>
        <dbReference type="ARBA" id="ARBA00006490"/>
    </source>
</evidence>
<evidence type="ECO:0000313" key="12">
    <source>
        <dbReference type="EMBL" id="CAB1368708.1"/>
    </source>
</evidence>
<accession>A0A6S6Y8C4</accession>
<dbReference type="InterPro" id="IPR015424">
    <property type="entry name" value="PyrdxlP-dep_Trfase"/>
</dbReference>
<evidence type="ECO:0000256" key="4">
    <source>
        <dbReference type="ARBA" id="ARBA00022679"/>
    </source>
</evidence>
<evidence type="ECO:0000256" key="6">
    <source>
        <dbReference type="ARBA" id="ARBA00022898"/>
    </source>
</evidence>
<dbReference type="InterPro" id="IPR015421">
    <property type="entry name" value="PyrdxlP-dep_Trfase_major"/>
</dbReference>
<dbReference type="InterPro" id="IPR015422">
    <property type="entry name" value="PyrdxlP-dep_Trfase_small"/>
</dbReference>
<feature type="domain" description="Aminotransferase class V" evidence="11">
    <location>
        <begin position="5"/>
        <end position="363"/>
    </location>
</feature>
<comment type="catalytic activity">
    <reaction evidence="9">
        <text>(sulfur carrier)-H + L-cysteine = (sulfur carrier)-SH + L-alanine</text>
        <dbReference type="Rhea" id="RHEA:43892"/>
        <dbReference type="Rhea" id="RHEA-COMP:14737"/>
        <dbReference type="Rhea" id="RHEA-COMP:14739"/>
        <dbReference type="ChEBI" id="CHEBI:29917"/>
        <dbReference type="ChEBI" id="CHEBI:35235"/>
        <dbReference type="ChEBI" id="CHEBI:57972"/>
        <dbReference type="ChEBI" id="CHEBI:64428"/>
        <dbReference type="EC" id="2.8.1.7"/>
    </reaction>
</comment>
<dbReference type="GO" id="GO:0051536">
    <property type="term" value="F:iron-sulfur cluster binding"/>
    <property type="evidence" value="ECO:0007669"/>
    <property type="project" value="UniProtKB-KW"/>
</dbReference>
<dbReference type="RefSeq" id="WP_145769799.1">
    <property type="nucleotide sequence ID" value="NZ_LR778301.1"/>
</dbReference>
<dbReference type="Gene3D" id="3.90.1150.10">
    <property type="entry name" value="Aspartate Aminotransferase, domain 1"/>
    <property type="match status" value="1"/>
</dbReference>
<protein>
    <recommendedName>
        <fullName evidence="3">cysteine desulfurase</fullName>
        <ecNumber evidence="3">2.8.1.7</ecNumber>
    </recommendedName>
</protein>
<comment type="cofactor">
    <cofactor evidence="1 10">
        <name>pyridoxal 5'-phosphate</name>
        <dbReference type="ChEBI" id="CHEBI:597326"/>
    </cofactor>
</comment>
<dbReference type="GO" id="GO:0031071">
    <property type="term" value="F:cysteine desulfurase activity"/>
    <property type="evidence" value="ECO:0007669"/>
    <property type="project" value="UniProtKB-EC"/>
</dbReference>
<dbReference type="AlphaFoldDB" id="A0A6S6Y8C4"/>
<proteinExistence type="inferred from homology"/>
<comment type="similarity">
    <text evidence="2">Belongs to the class-V pyridoxal-phosphate-dependent aminotransferase family. NifS/IscS subfamily.</text>
</comment>
<evidence type="ECO:0000256" key="10">
    <source>
        <dbReference type="RuleBase" id="RU004504"/>
    </source>
</evidence>
<evidence type="ECO:0000256" key="8">
    <source>
        <dbReference type="ARBA" id="ARBA00023014"/>
    </source>
</evidence>
<reference evidence="12 13" key="1">
    <citation type="submission" date="2020-03" db="EMBL/GenBank/DDBJ databases">
        <authorList>
            <consortium name="Genoscope - CEA"/>
            <person name="William W."/>
        </authorList>
    </citation>
    <scope>NUCLEOTIDE SEQUENCE [LARGE SCALE GENOMIC DNA]</scope>
    <source>
        <strain evidence="13">DSM 16959</strain>
    </source>
</reference>
<dbReference type="InterPro" id="IPR000192">
    <property type="entry name" value="Aminotrans_V_dom"/>
</dbReference>
<dbReference type="OrthoDB" id="9808002at2"/>